<dbReference type="PANTHER" id="PTHR40084:SF1">
    <property type="entry name" value="PHOSPHOTRANSFERASE"/>
    <property type="match status" value="1"/>
</dbReference>
<keyword evidence="3" id="KW-1185">Reference proteome</keyword>
<proteinExistence type="predicted"/>
<gene>
    <name evidence="2" type="ORF">BBD40_02255</name>
    <name evidence="1" type="ORF">BBD41_04420</name>
</gene>
<reference evidence="2 3" key="2">
    <citation type="submission" date="2016-12" db="EMBL/GenBank/DDBJ databases">
        <title>Genome sequencing and description of Paenibacillus sp. nov. from high altitude lake in the Indian Trans- Himalayas.</title>
        <authorList>
            <person name="Kiran S."/>
            <person name="Swarnkar M.K."/>
            <person name="Rana A."/>
            <person name="Tewari R."/>
            <person name="Gulati A."/>
        </authorList>
    </citation>
    <scope>NUCLEOTIDE SEQUENCE [LARGE SCALE GENOMIC DNA]</scope>
    <source>
        <strain evidence="2 3">IHBB 9951</strain>
    </source>
</reference>
<evidence type="ECO:0000313" key="1">
    <source>
        <dbReference type="EMBL" id="ANY71889.1"/>
    </source>
</evidence>
<dbReference type="OrthoDB" id="9810135at2"/>
<evidence type="ECO:0008006" key="4">
    <source>
        <dbReference type="Google" id="ProtNLM"/>
    </source>
</evidence>
<dbReference type="RefSeq" id="WP_077565379.1">
    <property type="nucleotide sequence ID" value="NZ_CP016809.1"/>
</dbReference>
<dbReference type="KEGG" id="pib:BBD41_04420"/>
<dbReference type="Gene3D" id="3.20.20.140">
    <property type="entry name" value="Metal-dependent hydrolases"/>
    <property type="match status" value="1"/>
</dbReference>
<dbReference type="Proteomes" id="UP000189059">
    <property type="component" value="Unassembled WGS sequence"/>
</dbReference>
<sequence>MSSGKKLDQQQSLQSYYCDMHIHIGRTDSGQAVKISASNNLTFENIAAEASERKGIRMIGIIDCHSPSVQDDITRCLDSGVMEEIEGGGIAYRDTVILLGSEIEIREPGMGAAHVLAYFPDLGTMREFTDWMSRYMKNVQLSSQRIYVSPRQLQQEIIGRGGLLIPAHVFTPHKGLYGSMADRMSDVFDLEGIAGIELGLSADSSMAGLISELDRYTFLTNSDAHSLGKIGREYNRIDMAGLSFEEFKLALQMKDGRRVSANYGLNPKLGKYHRTYCGGCESILDEEHLAAETGPPRCPYCGSTKLVQGVLDRILDVADREEPLIPPTRPPYHYQVPLEFIPGLGKSAMGKLLAAFGTEMAILHQATESELAEVAGEALAASIVKARNGTLALSSGGGGTYGKVMK</sequence>
<dbReference type="AlphaFoldDB" id="A0A1B2DVZ0"/>
<dbReference type="EMBL" id="CP016809">
    <property type="protein sequence ID" value="ANY71889.1"/>
    <property type="molecule type" value="Genomic_DNA"/>
</dbReference>
<dbReference type="SUPFAM" id="SSF47781">
    <property type="entry name" value="RuvA domain 2-like"/>
    <property type="match status" value="1"/>
</dbReference>
<dbReference type="PANTHER" id="PTHR40084">
    <property type="entry name" value="PHOSPHOHYDROLASE, PHP FAMILY"/>
    <property type="match status" value="1"/>
</dbReference>
<dbReference type="Gene3D" id="1.10.150.20">
    <property type="entry name" value="5' to 3' exonuclease, C-terminal subdomain"/>
    <property type="match status" value="1"/>
</dbReference>
<organism evidence="1">
    <name type="scientific">Paenibacillus ihbetae</name>
    <dbReference type="NCBI Taxonomy" id="1870820"/>
    <lineage>
        <taxon>Bacteria</taxon>
        <taxon>Bacillati</taxon>
        <taxon>Bacillota</taxon>
        <taxon>Bacilli</taxon>
        <taxon>Bacillales</taxon>
        <taxon>Paenibacillaceae</taxon>
        <taxon>Paenibacillus</taxon>
    </lineage>
</organism>
<protein>
    <recommendedName>
        <fullName evidence="4">TIGR00375 family protein</fullName>
    </recommendedName>
</protein>
<name>A0A1B2DVZ0_9BACL</name>
<evidence type="ECO:0000313" key="2">
    <source>
        <dbReference type="EMBL" id="OOC60807.1"/>
    </source>
</evidence>
<dbReference type="CDD" id="cd19067">
    <property type="entry name" value="PfuEndoQ-like"/>
    <property type="match status" value="1"/>
</dbReference>
<evidence type="ECO:0000313" key="3">
    <source>
        <dbReference type="Proteomes" id="UP000189059"/>
    </source>
</evidence>
<reference evidence="1" key="1">
    <citation type="submission" date="2016-08" db="EMBL/GenBank/DDBJ databases">
        <title>Complete Genome Seqeunce of Paenibacillus sp. nov. IHBB 9852 from high altitute lake of Indian trans-Himalayas.</title>
        <authorList>
            <person name="Kiran S."/>
            <person name="Swarnkar M.K."/>
            <person name="Rana A."/>
            <person name="Tewari R."/>
            <person name="Gulati A."/>
        </authorList>
    </citation>
    <scope>NUCLEOTIDE SEQUENCE [LARGE SCALE GENOMIC DNA]</scope>
    <source>
        <strain evidence="1">IHBB 9852</strain>
    </source>
</reference>
<dbReference type="SUPFAM" id="SSF89550">
    <property type="entry name" value="PHP domain-like"/>
    <property type="match status" value="1"/>
</dbReference>
<accession>A0A1B2DVZ0</accession>
<dbReference type="EMBL" id="MRVI01000001">
    <property type="protein sequence ID" value="OOC60807.1"/>
    <property type="molecule type" value="Genomic_DNA"/>
</dbReference>
<dbReference type="InterPro" id="IPR016195">
    <property type="entry name" value="Pol/histidinol_Pase-like"/>
</dbReference>
<dbReference type="InterPro" id="IPR010994">
    <property type="entry name" value="RuvA_2-like"/>
</dbReference>